<dbReference type="InterPro" id="IPR029055">
    <property type="entry name" value="Ntn_hydrolases_N"/>
</dbReference>
<proteinExistence type="inferred from homology"/>
<dbReference type="InterPro" id="IPR014729">
    <property type="entry name" value="Rossmann-like_a/b/a_fold"/>
</dbReference>
<dbReference type="InterPro" id="IPR051786">
    <property type="entry name" value="ASN_synthetase/amidase"/>
</dbReference>
<sequence length="651" mass="74726">MCGIAGIAGRQKEGWVARMYESMRHRGPDDTGEFHHPSSQLALGMSRLSVIDVKGGHQPMGNLDETLWIVFNGEIYNAGEIRKRLMSKGFEFRTSHSDTEVLLHAYADQGPQMLKELNGMFAFVIFDKRKNALFGARDRIGIKPFYYLEQPERFIFASELKAILTLPCVEREIDTESLYHYFTLLYVPGESSIIQKVKRLLPGHFFTYDLEEKQFQTQSYWSLDFKNQTQWTAEEWSGRIRDKLTQAVKRRLISDVPVGFSLSGGIDSSGLVGLAAEVSTGPVKTYSLGFKGEREEVWNELPLAKVVAERWSTEHHELTLSSDELLEDLVQMVYALDEPYGGGLPSWYVFRFMSKTVKVGISGTGGDELFGNYGKFRRFEQSCLAPFMKSPLQSVGLLSGLRAPVLSMLDLLRENRFRQRLKKKAEEWLDFGYGALSRYYVTPLYYATEEMKQRSIFQDKGVAGFNTRQALQTIFDQNDSPSFRNQIAALDFKTQLADEFLLMTDRLSMAHSLEARVPYLDHEFVELVMSIPPHQRTQSTNLKYLLKKSLAHVLPTEICGAHKRGFVIPIGLWLRTRLKPLAERLTNPERLGRQNIFQPAFYQQFVKPHLEGKADYTWQIWSMVMFQLWHMIYIENQAVGYPTFSVKELSG</sequence>
<accession>A0A2H0LQY1</accession>
<dbReference type="Gene3D" id="3.60.20.10">
    <property type="entry name" value="Glutamine Phosphoribosylpyrophosphate, subunit 1, domain 1"/>
    <property type="match status" value="1"/>
</dbReference>
<comment type="catalytic activity">
    <reaction evidence="7">
        <text>L-aspartate + L-glutamine + ATP + H2O = L-asparagine + L-glutamate + AMP + diphosphate + H(+)</text>
        <dbReference type="Rhea" id="RHEA:12228"/>
        <dbReference type="ChEBI" id="CHEBI:15377"/>
        <dbReference type="ChEBI" id="CHEBI:15378"/>
        <dbReference type="ChEBI" id="CHEBI:29985"/>
        <dbReference type="ChEBI" id="CHEBI:29991"/>
        <dbReference type="ChEBI" id="CHEBI:30616"/>
        <dbReference type="ChEBI" id="CHEBI:33019"/>
        <dbReference type="ChEBI" id="CHEBI:58048"/>
        <dbReference type="ChEBI" id="CHEBI:58359"/>
        <dbReference type="ChEBI" id="CHEBI:456215"/>
        <dbReference type="EC" id="6.3.5.4"/>
    </reaction>
</comment>
<feature type="binding site" evidence="9">
    <location>
        <position position="98"/>
    </location>
    <ligand>
        <name>L-glutamine</name>
        <dbReference type="ChEBI" id="CHEBI:58359"/>
    </ligand>
</feature>
<name>A0A2H0LQY1_9BACT</name>
<dbReference type="CDD" id="cd00712">
    <property type="entry name" value="AsnB"/>
    <property type="match status" value="1"/>
</dbReference>
<organism evidence="11 12">
    <name type="scientific">Candidatus Abzuiibacterium crystallinum</name>
    <dbReference type="NCBI Taxonomy" id="1974748"/>
    <lineage>
        <taxon>Bacteria</taxon>
        <taxon>Pseudomonadati</taxon>
        <taxon>Candidatus Omnitrophota</taxon>
        <taxon>Candidatus Abzuiibacterium</taxon>
    </lineage>
</organism>
<keyword evidence="8" id="KW-0028">Amino-acid biosynthesis</keyword>
<evidence type="ECO:0000313" key="12">
    <source>
        <dbReference type="Proteomes" id="UP000230859"/>
    </source>
</evidence>
<reference evidence="11 12" key="1">
    <citation type="submission" date="2017-09" db="EMBL/GenBank/DDBJ databases">
        <title>Depth-based differentiation of microbial function through sediment-hosted aquifers and enrichment of novel symbionts in the deep terrestrial subsurface.</title>
        <authorList>
            <person name="Probst A.J."/>
            <person name="Ladd B."/>
            <person name="Jarett J.K."/>
            <person name="Geller-Mcgrath D.E."/>
            <person name="Sieber C.M."/>
            <person name="Emerson J.B."/>
            <person name="Anantharaman K."/>
            <person name="Thomas B.C."/>
            <person name="Malmstrom R."/>
            <person name="Stieglmeier M."/>
            <person name="Klingl A."/>
            <person name="Woyke T."/>
            <person name="Ryan C.M."/>
            <person name="Banfield J.F."/>
        </authorList>
    </citation>
    <scope>NUCLEOTIDE SEQUENCE [LARGE SCALE GENOMIC DNA]</scope>
    <source>
        <strain evidence="11">CG11_big_fil_rev_8_21_14_0_20_45_26</strain>
    </source>
</reference>
<evidence type="ECO:0000256" key="1">
    <source>
        <dbReference type="ARBA" id="ARBA00005187"/>
    </source>
</evidence>
<evidence type="ECO:0000313" key="11">
    <source>
        <dbReference type="EMBL" id="PIQ86840.1"/>
    </source>
</evidence>
<dbReference type="EMBL" id="PCVY01000028">
    <property type="protein sequence ID" value="PIQ86840.1"/>
    <property type="molecule type" value="Genomic_DNA"/>
</dbReference>
<keyword evidence="5 9" id="KW-0067">ATP-binding</keyword>
<evidence type="ECO:0000256" key="6">
    <source>
        <dbReference type="ARBA" id="ARBA00022962"/>
    </source>
</evidence>
<dbReference type="GO" id="GO:0005829">
    <property type="term" value="C:cytosol"/>
    <property type="evidence" value="ECO:0007669"/>
    <property type="project" value="TreeGrafter"/>
</dbReference>
<dbReference type="InterPro" id="IPR033738">
    <property type="entry name" value="AsnB_N"/>
</dbReference>
<dbReference type="Proteomes" id="UP000230859">
    <property type="component" value="Unassembled WGS sequence"/>
</dbReference>
<dbReference type="CDD" id="cd01991">
    <property type="entry name" value="Asn_synthase_B_C"/>
    <property type="match status" value="1"/>
</dbReference>
<dbReference type="InterPro" id="IPR006426">
    <property type="entry name" value="Asn_synth_AEB"/>
</dbReference>
<dbReference type="PANTHER" id="PTHR43284">
    <property type="entry name" value="ASPARAGINE SYNTHETASE (GLUTAMINE-HYDROLYZING)"/>
    <property type="match status" value="1"/>
</dbReference>
<evidence type="ECO:0000256" key="5">
    <source>
        <dbReference type="ARBA" id="ARBA00022840"/>
    </source>
</evidence>
<evidence type="ECO:0000256" key="4">
    <source>
        <dbReference type="ARBA" id="ARBA00022741"/>
    </source>
</evidence>
<dbReference type="InterPro" id="IPR017932">
    <property type="entry name" value="GATase_2_dom"/>
</dbReference>
<dbReference type="GO" id="GO:0006529">
    <property type="term" value="P:asparagine biosynthetic process"/>
    <property type="evidence" value="ECO:0007669"/>
    <property type="project" value="UniProtKB-KW"/>
</dbReference>
<keyword evidence="4 9" id="KW-0547">Nucleotide-binding</keyword>
<dbReference type="GO" id="GO:0005524">
    <property type="term" value="F:ATP binding"/>
    <property type="evidence" value="ECO:0007669"/>
    <property type="project" value="UniProtKB-KW"/>
</dbReference>
<feature type="binding site" evidence="9">
    <location>
        <begin position="362"/>
        <end position="363"/>
    </location>
    <ligand>
        <name>ATP</name>
        <dbReference type="ChEBI" id="CHEBI:30616"/>
    </ligand>
</feature>
<evidence type="ECO:0000256" key="7">
    <source>
        <dbReference type="ARBA" id="ARBA00048741"/>
    </source>
</evidence>
<protein>
    <recommendedName>
        <fullName evidence="3">asparagine synthase (glutamine-hydrolyzing)</fullName>
        <ecNumber evidence="3">6.3.5.4</ecNumber>
    </recommendedName>
</protein>
<dbReference type="Pfam" id="PF00733">
    <property type="entry name" value="Asn_synthase"/>
    <property type="match status" value="1"/>
</dbReference>
<dbReference type="GO" id="GO:0004066">
    <property type="term" value="F:asparagine synthase (glutamine-hydrolyzing) activity"/>
    <property type="evidence" value="ECO:0007669"/>
    <property type="project" value="UniProtKB-EC"/>
</dbReference>
<dbReference type="PROSITE" id="PS51278">
    <property type="entry name" value="GATASE_TYPE_2"/>
    <property type="match status" value="1"/>
</dbReference>
<gene>
    <name evidence="11" type="primary">asnB</name>
    <name evidence="11" type="ORF">COV74_03140</name>
</gene>
<dbReference type="PANTHER" id="PTHR43284:SF1">
    <property type="entry name" value="ASPARAGINE SYNTHETASE"/>
    <property type="match status" value="1"/>
</dbReference>
<dbReference type="SUPFAM" id="SSF56235">
    <property type="entry name" value="N-terminal nucleophile aminohydrolases (Ntn hydrolases)"/>
    <property type="match status" value="1"/>
</dbReference>
<feature type="domain" description="Glutamine amidotransferase type-2" evidence="10">
    <location>
        <begin position="2"/>
        <end position="211"/>
    </location>
</feature>
<keyword evidence="6 8" id="KW-0315">Glutamine amidotransferase</keyword>
<dbReference type="NCBIfam" id="TIGR01536">
    <property type="entry name" value="asn_synth_AEB"/>
    <property type="match status" value="1"/>
</dbReference>
<dbReference type="SUPFAM" id="SSF52402">
    <property type="entry name" value="Adenine nucleotide alpha hydrolases-like"/>
    <property type="match status" value="1"/>
</dbReference>
<feature type="active site" description="For GATase activity" evidence="8">
    <location>
        <position position="2"/>
    </location>
</feature>
<comment type="pathway">
    <text evidence="1">Amino-acid biosynthesis; L-asparagine biosynthesis; L-asparagine from L-aspartate (L-Gln route): step 1/1.</text>
</comment>
<dbReference type="AlphaFoldDB" id="A0A2H0LQY1"/>
<comment type="caution">
    <text evidence="11">The sequence shown here is derived from an EMBL/GenBank/DDBJ whole genome shotgun (WGS) entry which is preliminary data.</text>
</comment>
<keyword evidence="8" id="KW-0061">Asparagine biosynthesis</keyword>
<dbReference type="Gene3D" id="3.40.50.620">
    <property type="entry name" value="HUPs"/>
    <property type="match status" value="1"/>
</dbReference>
<evidence type="ECO:0000256" key="8">
    <source>
        <dbReference type="PIRSR" id="PIRSR001589-1"/>
    </source>
</evidence>
<dbReference type="InterPro" id="IPR001962">
    <property type="entry name" value="Asn_synthase"/>
</dbReference>
<evidence type="ECO:0000256" key="3">
    <source>
        <dbReference type="ARBA" id="ARBA00012737"/>
    </source>
</evidence>
<evidence type="ECO:0000256" key="2">
    <source>
        <dbReference type="ARBA" id="ARBA00005752"/>
    </source>
</evidence>
<evidence type="ECO:0000259" key="10">
    <source>
        <dbReference type="PROSITE" id="PS51278"/>
    </source>
</evidence>
<comment type="similarity">
    <text evidence="2">Belongs to the asparagine synthetase family.</text>
</comment>
<dbReference type="EC" id="6.3.5.4" evidence="3"/>
<evidence type="ECO:0000256" key="9">
    <source>
        <dbReference type="PIRSR" id="PIRSR001589-2"/>
    </source>
</evidence>
<dbReference type="PIRSF" id="PIRSF001589">
    <property type="entry name" value="Asn_synthetase_glu-h"/>
    <property type="match status" value="1"/>
</dbReference>
<dbReference type="Pfam" id="PF13537">
    <property type="entry name" value="GATase_7"/>
    <property type="match status" value="1"/>
</dbReference>